<gene>
    <name evidence="3" type="ORF">AMELA_G00165680</name>
</gene>
<evidence type="ECO:0000313" key="3">
    <source>
        <dbReference type="EMBL" id="KAF4080031.1"/>
    </source>
</evidence>
<dbReference type="AlphaFoldDB" id="A0A7J6ADY0"/>
<reference evidence="3 4" key="1">
    <citation type="submission" date="2020-02" db="EMBL/GenBank/DDBJ databases">
        <title>A chromosome-scale genome assembly of the black bullhead catfish (Ameiurus melas).</title>
        <authorList>
            <person name="Wen M."/>
            <person name="Zham M."/>
            <person name="Cabau C."/>
            <person name="Klopp C."/>
            <person name="Donnadieu C."/>
            <person name="Roques C."/>
            <person name="Bouchez O."/>
            <person name="Lampietro C."/>
            <person name="Jouanno E."/>
            <person name="Herpin A."/>
            <person name="Louis A."/>
            <person name="Berthelot C."/>
            <person name="Parey E."/>
            <person name="Roest-Crollius H."/>
            <person name="Braasch I."/>
            <person name="Postlethwait J."/>
            <person name="Robinson-Rechavi M."/>
            <person name="Echchiki A."/>
            <person name="Begum T."/>
            <person name="Montfort J."/>
            <person name="Schartl M."/>
            <person name="Bobe J."/>
            <person name="Guiguen Y."/>
        </authorList>
    </citation>
    <scope>NUCLEOTIDE SEQUENCE [LARGE SCALE GENOMIC DNA]</scope>
    <source>
        <strain evidence="3">M_S1</strain>
        <tissue evidence="3">Blood</tissue>
    </source>
</reference>
<keyword evidence="4" id="KW-1185">Reference proteome</keyword>
<protein>
    <recommendedName>
        <fullName evidence="2">Myb/SANT-like DNA-binding domain-containing protein</fullName>
    </recommendedName>
</protein>
<dbReference type="EMBL" id="JAAGNN010000014">
    <property type="protein sequence ID" value="KAF4080031.1"/>
    <property type="molecule type" value="Genomic_DNA"/>
</dbReference>
<feature type="region of interest" description="Disordered" evidence="1">
    <location>
        <begin position="186"/>
        <end position="232"/>
    </location>
</feature>
<feature type="domain" description="Myb/SANT-like DNA-binding" evidence="2">
    <location>
        <begin position="33"/>
        <end position="119"/>
    </location>
</feature>
<sequence>MKRNAKKISNKTTIKMESAVGLTLEVGSFTAFKWTDANTAELIVWRVTNNSLFTGKKNTALRAFELFVKEKRLDGKVTPAWVKKKWENLRQKYKDIKSLSMMGGDPLVTPWKWYTVMDQALSGELTVAHSLLSNLSNLSNLSSSSSHFPVPVSSSGQDAPPAKKRKEQYWLAALQELERRQEERERRAAEREEERERRAADRDEERERRAAEREEERERQALEREKRREQDLLSRQERWERELQAREERREKEYREREERRDREAAAREDRLFKLLETFMSKQYNTS</sequence>
<evidence type="ECO:0000259" key="2">
    <source>
        <dbReference type="Pfam" id="PF13837"/>
    </source>
</evidence>
<dbReference type="Proteomes" id="UP000593565">
    <property type="component" value="Unassembled WGS sequence"/>
</dbReference>
<dbReference type="Pfam" id="PF13837">
    <property type="entry name" value="Myb_DNA-bind_4"/>
    <property type="match status" value="1"/>
</dbReference>
<evidence type="ECO:0000313" key="4">
    <source>
        <dbReference type="Proteomes" id="UP000593565"/>
    </source>
</evidence>
<feature type="region of interest" description="Disordered" evidence="1">
    <location>
        <begin position="143"/>
        <end position="165"/>
    </location>
</feature>
<comment type="caution">
    <text evidence="3">The sequence shown here is derived from an EMBL/GenBank/DDBJ whole genome shotgun (WGS) entry which is preliminary data.</text>
</comment>
<evidence type="ECO:0000256" key="1">
    <source>
        <dbReference type="SAM" id="MobiDB-lite"/>
    </source>
</evidence>
<organism evidence="3 4">
    <name type="scientific">Ameiurus melas</name>
    <name type="common">Black bullhead</name>
    <name type="synonym">Silurus melas</name>
    <dbReference type="NCBI Taxonomy" id="219545"/>
    <lineage>
        <taxon>Eukaryota</taxon>
        <taxon>Metazoa</taxon>
        <taxon>Chordata</taxon>
        <taxon>Craniata</taxon>
        <taxon>Vertebrata</taxon>
        <taxon>Euteleostomi</taxon>
        <taxon>Actinopterygii</taxon>
        <taxon>Neopterygii</taxon>
        <taxon>Teleostei</taxon>
        <taxon>Ostariophysi</taxon>
        <taxon>Siluriformes</taxon>
        <taxon>Ictaluridae</taxon>
        <taxon>Ameiurus</taxon>
    </lineage>
</organism>
<name>A0A7J6ADY0_AMEME</name>
<accession>A0A7J6ADY0</accession>
<proteinExistence type="predicted"/>
<dbReference type="InterPro" id="IPR044822">
    <property type="entry name" value="Myb_DNA-bind_4"/>
</dbReference>
<feature type="region of interest" description="Disordered" evidence="1">
    <location>
        <begin position="245"/>
        <end position="265"/>
    </location>
</feature>